<protein>
    <submittedName>
        <fullName evidence="3">Glycosyltransferase</fullName>
        <ecNumber evidence="3">2.4.-.-</ecNumber>
    </submittedName>
</protein>
<dbReference type="PANTHER" id="PTHR46401">
    <property type="entry name" value="GLYCOSYLTRANSFERASE WBBK-RELATED"/>
    <property type="match status" value="1"/>
</dbReference>
<name>A0ABS7AKS6_9CLOT</name>
<proteinExistence type="predicted"/>
<dbReference type="Gene3D" id="3.40.50.2000">
    <property type="entry name" value="Glycogen Phosphorylase B"/>
    <property type="match status" value="2"/>
</dbReference>
<reference evidence="3 4" key="1">
    <citation type="submission" date="2021-07" db="EMBL/GenBank/DDBJ databases">
        <title>Clostridium weizhouense sp. nov., an anaerobic bacterium isolated from activated sludge of Petroleum wastewater.</title>
        <authorList>
            <person name="Li Q."/>
        </authorList>
    </citation>
    <scope>NUCLEOTIDE SEQUENCE [LARGE SCALE GENOMIC DNA]</scope>
    <source>
        <strain evidence="3 4">YB-6</strain>
    </source>
</reference>
<evidence type="ECO:0000313" key="3">
    <source>
        <dbReference type="EMBL" id="MBW6409262.1"/>
    </source>
</evidence>
<keyword evidence="3" id="KW-0328">Glycosyltransferase</keyword>
<evidence type="ECO:0000259" key="2">
    <source>
        <dbReference type="Pfam" id="PF13439"/>
    </source>
</evidence>
<gene>
    <name evidence="3" type="ORF">KYD98_04095</name>
</gene>
<evidence type="ECO:0000256" key="1">
    <source>
        <dbReference type="ARBA" id="ARBA00022679"/>
    </source>
</evidence>
<dbReference type="EMBL" id="JAHXPT010000002">
    <property type="protein sequence ID" value="MBW6409262.1"/>
    <property type="molecule type" value="Genomic_DNA"/>
</dbReference>
<dbReference type="PANTHER" id="PTHR46401:SF2">
    <property type="entry name" value="GLYCOSYLTRANSFERASE WBBK-RELATED"/>
    <property type="match status" value="1"/>
</dbReference>
<sequence>MNILYYALPCFLIDSEVFKYSISHLKTLLNYSKLTNINPIIIKEKLISNNSLKDIIPEIPEIKSLDFSLNNNYNLIEFVNKNNIDIYHCFHNGFSLCENFNAAKISTIYTTLPLTSESSLDNSYYKMYLDRVTKTLNFTDSIIVPYNFMKKDLCNFFSINNKKIHVIPPVIPFNLINKSKPLSKIYVKSKFNITGDYYIYIGEINPRNTLIDTLKLFKYYSNNSNVKLILSLTYLNKNKYLYYELISFIDRINLTSKVIFLNSLNYDDFINLINSSICFINLNPFNELNITTLYALFLNTNILAYQTYNNLEFLEDYPIYISNYIDAYDIDLSVNNFEKISTNTDEIYSILNKFHIDGVFESFYNIYQNIL</sequence>
<dbReference type="Pfam" id="PF13439">
    <property type="entry name" value="Glyco_transf_4"/>
    <property type="match status" value="1"/>
</dbReference>
<keyword evidence="1 3" id="KW-0808">Transferase</keyword>
<accession>A0ABS7AKS6</accession>
<dbReference type="EC" id="2.4.-.-" evidence="3"/>
<dbReference type="SUPFAM" id="SSF53756">
    <property type="entry name" value="UDP-Glycosyltransferase/glycogen phosphorylase"/>
    <property type="match status" value="1"/>
</dbReference>
<dbReference type="RefSeq" id="WP_219778310.1">
    <property type="nucleotide sequence ID" value="NZ_JAHXPT010000002.1"/>
</dbReference>
<comment type="caution">
    <text evidence="3">The sequence shown here is derived from an EMBL/GenBank/DDBJ whole genome shotgun (WGS) entry which is preliminary data.</text>
</comment>
<evidence type="ECO:0000313" key="4">
    <source>
        <dbReference type="Proteomes" id="UP001519921"/>
    </source>
</evidence>
<organism evidence="3 4">
    <name type="scientific">Clostridium weizhouense</name>
    <dbReference type="NCBI Taxonomy" id="2859781"/>
    <lineage>
        <taxon>Bacteria</taxon>
        <taxon>Bacillati</taxon>
        <taxon>Bacillota</taxon>
        <taxon>Clostridia</taxon>
        <taxon>Eubacteriales</taxon>
        <taxon>Clostridiaceae</taxon>
        <taxon>Clostridium</taxon>
    </lineage>
</organism>
<dbReference type="GO" id="GO:0016757">
    <property type="term" value="F:glycosyltransferase activity"/>
    <property type="evidence" value="ECO:0007669"/>
    <property type="project" value="UniProtKB-KW"/>
</dbReference>
<dbReference type="InterPro" id="IPR028098">
    <property type="entry name" value="Glyco_trans_4-like_N"/>
</dbReference>
<keyword evidence="4" id="KW-1185">Reference proteome</keyword>
<feature type="domain" description="Glycosyltransferase subfamily 4-like N-terminal" evidence="2">
    <location>
        <begin position="58"/>
        <end position="171"/>
    </location>
</feature>
<dbReference type="Proteomes" id="UP001519921">
    <property type="component" value="Unassembled WGS sequence"/>
</dbReference>